<reference evidence="4" key="1">
    <citation type="submission" date="2024-02" db="EMBL/GenBank/DDBJ databases">
        <title>Genome sequences of strain Gemmobacter sp. JM10B15.</title>
        <authorList>
            <person name="Zhang M."/>
        </authorList>
    </citation>
    <scope>NUCLEOTIDE SEQUENCE</scope>
    <source>
        <strain evidence="4">JM10B15</strain>
    </source>
</reference>
<gene>
    <name evidence="4" type="primary">hypE</name>
    <name evidence="4" type="ORF">V6590_06545</name>
</gene>
<protein>
    <submittedName>
        <fullName evidence="4">Hydrogenase expression/formation protein HypE</fullName>
    </submittedName>
</protein>
<evidence type="ECO:0000313" key="5">
    <source>
        <dbReference type="Proteomes" id="UP001431963"/>
    </source>
</evidence>
<dbReference type="Gene3D" id="3.90.650.10">
    <property type="entry name" value="PurM-like C-terminal domain"/>
    <property type="match status" value="1"/>
</dbReference>
<proteinExistence type="inferred from homology"/>
<evidence type="ECO:0000259" key="3">
    <source>
        <dbReference type="Pfam" id="PF02769"/>
    </source>
</evidence>
<accession>A0ABU8BU53</accession>
<dbReference type="InterPro" id="IPR036921">
    <property type="entry name" value="PurM-like_N_sf"/>
</dbReference>
<comment type="caution">
    <text evidence="4">The sequence shown here is derived from an EMBL/GenBank/DDBJ whole genome shotgun (WGS) entry which is preliminary data.</text>
</comment>
<dbReference type="InterPro" id="IPR016188">
    <property type="entry name" value="PurM-like_N"/>
</dbReference>
<organism evidence="4 5">
    <name type="scientific">Gemmobacter denitrificans</name>
    <dbReference type="NCBI Taxonomy" id="3123040"/>
    <lineage>
        <taxon>Bacteria</taxon>
        <taxon>Pseudomonadati</taxon>
        <taxon>Pseudomonadota</taxon>
        <taxon>Alphaproteobacteria</taxon>
        <taxon>Rhodobacterales</taxon>
        <taxon>Paracoccaceae</taxon>
        <taxon>Gemmobacter</taxon>
    </lineage>
</organism>
<evidence type="ECO:0000256" key="1">
    <source>
        <dbReference type="ARBA" id="ARBA00006243"/>
    </source>
</evidence>
<evidence type="ECO:0000313" key="4">
    <source>
        <dbReference type="EMBL" id="MEH7827800.1"/>
    </source>
</evidence>
<dbReference type="InterPro" id="IPR036676">
    <property type="entry name" value="PurM-like_C_sf"/>
</dbReference>
<keyword evidence="5" id="KW-1185">Reference proteome</keyword>
<dbReference type="EMBL" id="JBALHR010000003">
    <property type="protein sequence ID" value="MEH7827800.1"/>
    <property type="molecule type" value="Genomic_DNA"/>
</dbReference>
<evidence type="ECO:0000259" key="2">
    <source>
        <dbReference type="Pfam" id="PF00586"/>
    </source>
</evidence>
<dbReference type="NCBIfam" id="TIGR02124">
    <property type="entry name" value="hypE"/>
    <property type="match status" value="1"/>
</dbReference>
<comment type="similarity">
    <text evidence="1">Belongs to the HypE family.</text>
</comment>
<sequence>MALRGERVTMAHGGGGQAMRDLIAEVFTGVFQPPGNEDQARLMVDALQEPGARLAFTTDSFVVSPLEFPGGDIGKLAVCGTVNDLAVGGARPLWLSASFIIEEGCEIALLRRIVATMAAEAEAAGVRIVTGDTKVVERGKGDGVFITTSGIGVIPPGCDLAATRIAPGDAVIVNGVLGDHGAAILAARGDLALSTDLQSDCAGLGHLMQAALAAAPGIHAARDCTRGGLASALNEMAAEAGLAVEVQEDALPLRPEVVGMCEILGLDPLYLANEGRLVLFCPADQAEAVVAAMRARPEGAGACIIGRAHAGQPGRVTLRTAFGGARIVDMLVGEQLPRIC</sequence>
<dbReference type="InterPro" id="IPR011854">
    <property type="entry name" value="HypE"/>
</dbReference>
<dbReference type="Pfam" id="PF02769">
    <property type="entry name" value="AIRS_C"/>
    <property type="match status" value="1"/>
</dbReference>
<dbReference type="PANTHER" id="PTHR30303">
    <property type="entry name" value="HYDROGENASE ISOENZYMES FORMATION PROTEIN HYPE"/>
    <property type="match status" value="1"/>
</dbReference>
<feature type="domain" description="PurM-like N-terminal" evidence="2">
    <location>
        <begin position="49"/>
        <end position="154"/>
    </location>
</feature>
<dbReference type="InterPro" id="IPR010918">
    <property type="entry name" value="PurM-like_C_dom"/>
</dbReference>
<dbReference type="Proteomes" id="UP001431963">
    <property type="component" value="Unassembled WGS sequence"/>
</dbReference>
<dbReference type="RefSeq" id="WP_335421129.1">
    <property type="nucleotide sequence ID" value="NZ_JBALHR010000003.1"/>
</dbReference>
<dbReference type="Gene3D" id="3.30.1330.10">
    <property type="entry name" value="PurM-like, N-terminal domain"/>
    <property type="match status" value="1"/>
</dbReference>
<dbReference type="Pfam" id="PF00586">
    <property type="entry name" value="AIRS"/>
    <property type="match status" value="1"/>
</dbReference>
<dbReference type="PIRSF" id="PIRSF005644">
    <property type="entry name" value="Hdrgns_mtr_HypE"/>
    <property type="match status" value="1"/>
</dbReference>
<dbReference type="CDD" id="cd02197">
    <property type="entry name" value="HypE"/>
    <property type="match status" value="1"/>
</dbReference>
<dbReference type="SUPFAM" id="SSF55326">
    <property type="entry name" value="PurM N-terminal domain-like"/>
    <property type="match status" value="1"/>
</dbReference>
<dbReference type="SUPFAM" id="SSF56042">
    <property type="entry name" value="PurM C-terminal domain-like"/>
    <property type="match status" value="1"/>
</dbReference>
<name>A0ABU8BU53_9RHOB</name>
<dbReference type="PANTHER" id="PTHR30303:SF0">
    <property type="entry name" value="CARBAMOYL DEHYDRATASE HYPE"/>
    <property type="match status" value="1"/>
</dbReference>
<feature type="domain" description="PurM-like C-terminal" evidence="3">
    <location>
        <begin position="167"/>
        <end position="317"/>
    </location>
</feature>